<dbReference type="OrthoDB" id="3149552at2759"/>
<dbReference type="Proteomes" id="UP000053424">
    <property type="component" value="Unassembled WGS sequence"/>
</dbReference>
<dbReference type="Pfam" id="PF12937">
    <property type="entry name" value="F-box-like"/>
    <property type="match status" value="1"/>
</dbReference>
<evidence type="ECO:0000313" key="3">
    <source>
        <dbReference type="Proteomes" id="UP000053424"/>
    </source>
</evidence>
<dbReference type="InterPro" id="IPR036047">
    <property type="entry name" value="F-box-like_dom_sf"/>
</dbReference>
<evidence type="ECO:0000313" key="2">
    <source>
        <dbReference type="EMBL" id="KIM37737.1"/>
    </source>
</evidence>
<proteinExistence type="predicted"/>
<feature type="domain" description="F-box" evidence="1">
    <location>
        <begin position="1"/>
        <end position="46"/>
    </location>
</feature>
<dbReference type="HOGENOM" id="CLU_007279_0_0_1"/>
<sequence length="568" mass="64892">MGLLDFAAEILVEIFSNLHLRDLFACYGTCHRFHQLFTNSSYLQYRIELQKAGMIDNPFCRLPTPKKVEMLRERERAWSNFDWKFIKAKKVRSTASPTHGLTANEIFLGMEGRKEEFVTTGIQYLKLPSIVGGAVTSASWTRLAFGEEILEFGSAAMEHDLLVLSRLSTPTEDHPLPVILIDFRHHSDPRKPHKSASIPVIKLSYEQEQRRTPILSIEIAGENMAVLVMIPGLLVIRLHIFNWKLGIEKTVDPFPIYCERVTFLTDDLLLIPNSLSLDSKTPTLNIYRIPSSSAPIPAHIRLVQTLDLPTIKPSTFFAEFWSHSAPDPTHRSAFPPHFPNTRPFLSDPESAIVTLSFRVTSVDNDDDSNCFVIVVHKKALVDLVPLDVDDGASAPPTSWEAWGPPVTRWFKIREFPNDFPRISWGQRYVQCTASAFLNRRTRKAPRTITLYDFNPWRVRYVHWNQDQIQVGPVLKNHKLSEIRFSREDPLSHAKSTQNEGGDRAGLLEDVCFTNKFTSTVVGRLPCVAYSSTNWPEYEGVFIDDERLIGIYTEKETYRVNKLETIYFG</sequence>
<accession>A0A0C2Y9N8</accession>
<evidence type="ECO:0000259" key="1">
    <source>
        <dbReference type="PROSITE" id="PS50181"/>
    </source>
</evidence>
<dbReference type="PROSITE" id="PS50181">
    <property type="entry name" value="FBOX"/>
    <property type="match status" value="1"/>
</dbReference>
<dbReference type="AlphaFoldDB" id="A0A0C2Y9N8"/>
<gene>
    <name evidence="2" type="ORF">M413DRAFT_30668</name>
</gene>
<dbReference type="CDD" id="cd09917">
    <property type="entry name" value="F-box_SF"/>
    <property type="match status" value="1"/>
</dbReference>
<dbReference type="EMBL" id="KN831795">
    <property type="protein sequence ID" value="KIM37737.1"/>
    <property type="molecule type" value="Genomic_DNA"/>
</dbReference>
<dbReference type="InterPro" id="IPR001810">
    <property type="entry name" value="F-box_dom"/>
</dbReference>
<dbReference type="Gene3D" id="1.20.1280.50">
    <property type="match status" value="1"/>
</dbReference>
<keyword evidence="3" id="KW-1185">Reference proteome</keyword>
<name>A0A0C2Y9N8_HEBCY</name>
<reference evidence="2 3" key="1">
    <citation type="submission" date="2014-04" db="EMBL/GenBank/DDBJ databases">
        <authorList>
            <consortium name="DOE Joint Genome Institute"/>
            <person name="Kuo A."/>
            <person name="Gay G."/>
            <person name="Dore J."/>
            <person name="Kohler A."/>
            <person name="Nagy L.G."/>
            <person name="Floudas D."/>
            <person name="Copeland A."/>
            <person name="Barry K.W."/>
            <person name="Cichocki N."/>
            <person name="Veneault-Fourrey C."/>
            <person name="LaButti K."/>
            <person name="Lindquist E.A."/>
            <person name="Lipzen A."/>
            <person name="Lundell T."/>
            <person name="Morin E."/>
            <person name="Murat C."/>
            <person name="Sun H."/>
            <person name="Tunlid A."/>
            <person name="Henrissat B."/>
            <person name="Grigoriev I.V."/>
            <person name="Hibbett D.S."/>
            <person name="Martin F."/>
            <person name="Nordberg H.P."/>
            <person name="Cantor M.N."/>
            <person name="Hua S.X."/>
        </authorList>
    </citation>
    <scope>NUCLEOTIDE SEQUENCE [LARGE SCALE GENOMIC DNA]</scope>
    <source>
        <strain evidence="3">h7</strain>
    </source>
</reference>
<protein>
    <recommendedName>
        <fullName evidence="1">F-box domain-containing protein</fullName>
    </recommendedName>
</protein>
<reference evidence="3" key="2">
    <citation type="submission" date="2015-01" db="EMBL/GenBank/DDBJ databases">
        <title>Evolutionary Origins and Diversification of the Mycorrhizal Mutualists.</title>
        <authorList>
            <consortium name="DOE Joint Genome Institute"/>
            <consortium name="Mycorrhizal Genomics Consortium"/>
            <person name="Kohler A."/>
            <person name="Kuo A."/>
            <person name="Nagy L.G."/>
            <person name="Floudas D."/>
            <person name="Copeland A."/>
            <person name="Barry K.W."/>
            <person name="Cichocki N."/>
            <person name="Veneault-Fourrey C."/>
            <person name="LaButti K."/>
            <person name="Lindquist E.A."/>
            <person name="Lipzen A."/>
            <person name="Lundell T."/>
            <person name="Morin E."/>
            <person name="Murat C."/>
            <person name="Riley R."/>
            <person name="Ohm R."/>
            <person name="Sun H."/>
            <person name="Tunlid A."/>
            <person name="Henrissat B."/>
            <person name="Grigoriev I.V."/>
            <person name="Hibbett D.S."/>
            <person name="Martin F."/>
        </authorList>
    </citation>
    <scope>NUCLEOTIDE SEQUENCE [LARGE SCALE GENOMIC DNA]</scope>
    <source>
        <strain evidence="3">h7</strain>
    </source>
</reference>
<organism evidence="2 3">
    <name type="scientific">Hebeloma cylindrosporum</name>
    <dbReference type="NCBI Taxonomy" id="76867"/>
    <lineage>
        <taxon>Eukaryota</taxon>
        <taxon>Fungi</taxon>
        <taxon>Dikarya</taxon>
        <taxon>Basidiomycota</taxon>
        <taxon>Agaricomycotina</taxon>
        <taxon>Agaricomycetes</taxon>
        <taxon>Agaricomycetidae</taxon>
        <taxon>Agaricales</taxon>
        <taxon>Agaricineae</taxon>
        <taxon>Hymenogastraceae</taxon>
        <taxon>Hebeloma</taxon>
    </lineage>
</organism>
<dbReference type="SUPFAM" id="SSF81383">
    <property type="entry name" value="F-box domain"/>
    <property type="match status" value="1"/>
</dbReference>